<organism evidence="1 2">
    <name type="scientific">Micavibrio aeruginosavorus</name>
    <dbReference type="NCBI Taxonomy" id="349221"/>
    <lineage>
        <taxon>Bacteria</taxon>
        <taxon>Pseudomonadati</taxon>
        <taxon>Bdellovibrionota</taxon>
        <taxon>Bdellovibrionia</taxon>
        <taxon>Bdellovibrionales</taxon>
        <taxon>Pseudobdellovibrionaceae</taxon>
        <taxon>Micavibrio</taxon>
    </lineage>
</organism>
<name>A0A2W5MZ03_9BACT</name>
<gene>
    <name evidence="1" type="ORF">DI551_05105</name>
</gene>
<protein>
    <submittedName>
        <fullName evidence="1">Uncharacterized protein</fullName>
    </submittedName>
</protein>
<accession>A0A2W5MZ03</accession>
<dbReference type="AlphaFoldDB" id="A0A2W5MZ03"/>
<proteinExistence type="predicted"/>
<sequence>MGNISPIGQRKEENVESGLLRVSPAYLKRHFAESTKLLTSANLYNFVGLSGTRLNTILECVEKLKSVYPPYHPGAHAIEQQSSLALAASVRVIAHYIDKGEPERAVEYEWHKMLAKVGDDFVALAIKHAADIPKGQDTPRLAH</sequence>
<evidence type="ECO:0000313" key="1">
    <source>
        <dbReference type="EMBL" id="PZQ46482.1"/>
    </source>
</evidence>
<dbReference type="EMBL" id="QFQB01000026">
    <property type="protein sequence ID" value="PZQ46482.1"/>
    <property type="molecule type" value="Genomic_DNA"/>
</dbReference>
<dbReference type="Proteomes" id="UP000249417">
    <property type="component" value="Unassembled WGS sequence"/>
</dbReference>
<evidence type="ECO:0000313" key="2">
    <source>
        <dbReference type="Proteomes" id="UP000249417"/>
    </source>
</evidence>
<reference evidence="1 2" key="1">
    <citation type="submission" date="2017-08" db="EMBL/GenBank/DDBJ databases">
        <title>Infants hospitalized years apart are colonized by the same room-sourced microbial strains.</title>
        <authorList>
            <person name="Brooks B."/>
            <person name="Olm M.R."/>
            <person name="Firek B.A."/>
            <person name="Baker R."/>
            <person name="Thomas B.C."/>
            <person name="Morowitz M.J."/>
            <person name="Banfield J.F."/>
        </authorList>
    </citation>
    <scope>NUCLEOTIDE SEQUENCE [LARGE SCALE GENOMIC DNA]</scope>
    <source>
        <strain evidence="1">S2_005_002_R2_29</strain>
    </source>
</reference>
<comment type="caution">
    <text evidence="1">The sequence shown here is derived from an EMBL/GenBank/DDBJ whole genome shotgun (WGS) entry which is preliminary data.</text>
</comment>